<feature type="domain" description="FAD-binding FR-type" evidence="1">
    <location>
        <begin position="356"/>
        <end position="475"/>
    </location>
</feature>
<dbReference type="Gene3D" id="2.40.30.10">
    <property type="entry name" value="Translation factors"/>
    <property type="match status" value="1"/>
</dbReference>
<dbReference type="SUPFAM" id="SSF52343">
    <property type="entry name" value="Ferredoxin reductase-like, C-terminal NADP-linked domain"/>
    <property type="match status" value="1"/>
</dbReference>
<evidence type="ECO:0000313" key="3">
    <source>
        <dbReference type="Proteomes" id="UP000193144"/>
    </source>
</evidence>
<dbReference type="STRING" id="1231657.A0A1Y2A4J7"/>
<dbReference type="Gene3D" id="2.30.110.10">
    <property type="entry name" value="Electron Transport, Fmn-binding Protein, Chain A"/>
    <property type="match status" value="1"/>
</dbReference>
<dbReference type="InterPro" id="IPR017938">
    <property type="entry name" value="Riboflavin_synthase-like_b-brl"/>
</dbReference>
<evidence type="ECO:0000313" key="2">
    <source>
        <dbReference type="EMBL" id="ORY17433.1"/>
    </source>
</evidence>
<dbReference type="Gene3D" id="3.40.50.80">
    <property type="entry name" value="Nucleotide-binding domain of ferredoxin-NADP reductase (FNR) module"/>
    <property type="match status" value="1"/>
</dbReference>
<reference evidence="2 3" key="1">
    <citation type="submission" date="2016-07" db="EMBL/GenBank/DDBJ databases">
        <title>Pervasive Adenine N6-methylation of Active Genes in Fungi.</title>
        <authorList>
            <consortium name="DOE Joint Genome Institute"/>
            <person name="Mondo S.J."/>
            <person name="Dannebaum R.O."/>
            <person name="Kuo R.C."/>
            <person name="Labutti K."/>
            <person name="Haridas S."/>
            <person name="Kuo A."/>
            <person name="Salamov A."/>
            <person name="Ahrendt S.R."/>
            <person name="Lipzen A."/>
            <person name="Sullivan W."/>
            <person name="Andreopoulos W.B."/>
            <person name="Clum A."/>
            <person name="Lindquist E."/>
            <person name="Daum C."/>
            <person name="Ramamoorthy G.K."/>
            <person name="Gryganskyi A."/>
            <person name="Culley D."/>
            <person name="Magnuson J.K."/>
            <person name="James T.Y."/>
            <person name="O'Malley M.A."/>
            <person name="Stajich J.E."/>
            <person name="Spatafora J.W."/>
            <person name="Visel A."/>
            <person name="Grigoriev I.V."/>
        </authorList>
    </citation>
    <scope>NUCLEOTIDE SEQUENCE [LARGE SCALE GENOMIC DNA]</scope>
    <source>
        <strain evidence="2 3">CBS 115471</strain>
    </source>
</reference>
<dbReference type="CDD" id="cd06197">
    <property type="entry name" value="FNR_like_2"/>
    <property type="match status" value="1"/>
</dbReference>
<dbReference type="InterPro" id="IPR017927">
    <property type="entry name" value="FAD-bd_FR_type"/>
</dbReference>
<dbReference type="PROSITE" id="PS51384">
    <property type="entry name" value="FAD_FR"/>
    <property type="match status" value="1"/>
</dbReference>
<proteinExistence type="predicted"/>
<dbReference type="OrthoDB" id="436496at2759"/>
<dbReference type="SUPFAM" id="SSF50475">
    <property type="entry name" value="FMN-binding split barrel"/>
    <property type="match status" value="1"/>
</dbReference>
<name>A0A1Y2A4J7_9PLEO</name>
<organism evidence="2 3">
    <name type="scientific">Clohesyomyces aquaticus</name>
    <dbReference type="NCBI Taxonomy" id="1231657"/>
    <lineage>
        <taxon>Eukaryota</taxon>
        <taxon>Fungi</taxon>
        <taxon>Dikarya</taxon>
        <taxon>Ascomycota</taxon>
        <taxon>Pezizomycotina</taxon>
        <taxon>Dothideomycetes</taxon>
        <taxon>Pleosporomycetidae</taxon>
        <taxon>Pleosporales</taxon>
        <taxon>Lindgomycetaceae</taxon>
        <taxon>Clohesyomyces</taxon>
    </lineage>
</organism>
<dbReference type="InterPro" id="IPR039261">
    <property type="entry name" value="FNR_nucleotide-bd"/>
</dbReference>
<dbReference type="SUPFAM" id="SSF63380">
    <property type="entry name" value="Riboflavin synthase domain-like"/>
    <property type="match status" value="1"/>
</dbReference>
<dbReference type="PANTHER" id="PTHR42815">
    <property type="entry name" value="FAD-BINDING, PUTATIVE (AFU_ORTHOLOGUE AFUA_6G07600)-RELATED"/>
    <property type="match status" value="1"/>
</dbReference>
<evidence type="ECO:0000259" key="1">
    <source>
        <dbReference type="PROSITE" id="PS51384"/>
    </source>
</evidence>
<sequence length="607" mass="66472">MSFSMAMPFNEGEEWMHKVLHVPDHDNPTSTMLTPQASFMLQRAPLLAIGTLDSQNRPWSTLWGGQPGFAQPLGGGIIGARTIVDGVNDPVVQALVGGHEKGEMVRGDPNGDGVGRLFAGLTIDLMSRRRVKIAGRVVAGSVGDVEVEFEDESERVDGAPETQEQIQLVTKIEQSLGNCPKYLNQYEIQPALVASKLVSQSPSLSAGAKTIISKADMFFLSSATDEDMDTNHRGGPPGFVRILSDTEIVYPEYSGNRLYQTLGNFQMNPKVGMVFPDYETGDVVYLTGRTEILIKNQAATLLPGSNLAIKIMIDEARHVESGLPFRGTRKIPSPYNPLVRTLASEGNFKSSVLGTPSHKHATLIKKTKISPKVSRFTFAVSGGVNYTPGQWAAFDFSKDMDIGYSHMRDDDPKSLNDDFVRTFTISSPPSSEGTQHEFDITIREVGPVTKYLSQQNDRAGFEVPLLGIGGEFKIEQADGKLTPFVAGGVGITPLLGQLPGLDVSAERLRLLWTTKLADVDLVLDTLQRFPGLAKCTQVFFTGSTTRHDAKLSQLRDQGVKVETRRLEKEDLDAVNADTWYLCTGKPLRAAVISWLDGKKVVFEDFDY</sequence>
<gene>
    <name evidence="2" type="ORF">BCR34DRAFT_555416</name>
</gene>
<dbReference type="GO" id="GO:0016491">
    <property type="term" value="F:oxidoreductase activity"/>
    <property type="evidence" value="ECO:0007669"/>
    <property type="project" value="InterPro"/>
</dbReference>
<dbReference type="Proteomes" id="UP000193144">
    <property type="component" value="Unassembled WGS sequence"/>
</dbReference>
<dbReference type="PANTHER" id="PTHR42815:SF2">
    <property type="entry name" value="FAD-BINDING, PUTATIVE (AFU_ORTHOLOGUE AFUA_6G07600)-RELATED"/>
    <property type="match status" value="1"/>
</dbReference>
<accession>A0A1Y2A4J7</accession>
<dbReference type="EMBL" id="MCFA01000012">
    <property type="protein sequence ID" value="ORY17433.1"/>
    <property type="molecule type" value="Genomic_DNA"/>
</dbReference>
<keyword evidence="3" id="KW-1185">Reference proteome</keyword>
<protein>
    <submittedName>
        <fullName evidence="2">Oxidoreductase-like protein</fullName>
    </submittedName>
</protein>
<dbReference type="InterPro" id="IPR012349">
    <property type="entry name" value="Split_barrel_FMN-bd"/>
</dbReference>
<comment type="caution">
    <text evidence="2">The sequence shown here is derived from an EMBL/GenBank/DDBJ whole genome shotgun (WGS) entry which is preliminary data.</text>
</comment>
<dbReference type="AlphaFoldDB" id="A0A1Y2A4J7"/>